<name>A0ABR7NRK4_9FIRM</name>
<gene>
    <name evidence="9" type="ORF">H8708_05590</name>
</gene>
<feature type="domain" description="ABC transmembrane type-1" evidence="8">
    <location>
        <begin position="107"/>
        <end position="296"/>
    </location>
</feature>
<dbReference type="InterPro" id="IPR000515">
    <property type="entry name" value="MetI-like"/>
</dbReference>
<feature type="transmembrane region" description="Helical" evidence="7">
    <location>
        <begin position="278"/>
        <end position="296"/>
    </location>
</feature>
<organism evidence="9 10">
    <name type="scientific">Enterocloster hominis</name>
    <name type="common">ex Liu et al. 2021</name>
    <dbReference type="NCBI Taxonomy" id="2763663"/>
    <lineage>
        <taxon>Bacteria</taxon>
        <taxon>Bacillati</taxon>
        <taxon>Bacillota</taxon>
        <taxon>Clostridia</taxon>
        <taxon>Lachnospirales</taxon>
        <taxon>Lachnospiraceae</taxon>
        <taxon>Enterocloster</taxon>
    </lineage>
</organism>
<accession>A0ABR7NRK4</accession>
<evidence type="ECO:0000313" key="9">
    <source>
        <dbReference type="EMBL" id="MBC8598709.1"/>
    </source>
</evidence>
<comment type="subcellular location">
    <subcellularLocation>
        <location evidence="1 7">Cell membrane</location>
        <topology evidence="1 7">Multi-pass membrane protein</topology>
    </subcellularLocation>
</comment>
<feature type="transmembrane region" description="Helical" evidence="7">
    <location>
        <begin position="234"/>
        <end position="258"/>
    </location>
</feature>
<dbReference type="PANTHER" id="PTHR43386">
    <property type="entry name" value="OLIGOPEPTIDE TRANSPORT SYSTEM PERMEASE PROTEIN APPC"/>
    <property type="match status" value="1"/>
</dbReference>
<dbReference type="Gene3D" id="1.10.3720.10">
    <property type="entry name" value="MetI-like"/>
    <property type="match status" value="1"/>
</dbReference>
<evidence type="ECO:0000256" key="1">
    <source>
        <dbReference type="ARBA" id="ARBA00004651"/>
    </source>
</evidence>
<comment type="similarity">
    <text evidence="7">Belongs to the binding-protein-dependent transport system permease family.</text>
</comment>
<keyword evidence="4 7" id="KW-0812">Transmembrane</keyword>
<dbReference type="PROSITE" id="PS50928">
    <property type="entry name" value="ABC_TM1"/>
    <property type="match status" value="1"/>
</dbReference>
<keyword evidence="2 7" id="KW-0813">Transport</keyword>
<dbReference type="CDD" id="cd06261">
    <property type="entry name" value="TM_PBP2"/>
    <property type="match status" value="1"/>
</dbReference>
<feature type="transmembrane region" description="Helical" evidence="7">
    <location>
        <begin position="109"/>
        <end position="135"/>
    </location>
</feature>
<feature type="transmembrane region" description="Helical" evidence="7">
    <location>
        <begin position="46"/>
        <end position="67"/>
    </location>
</feature>
<evidence type="ECO:0000313" key="10">
    <source>
        <dbReference type="Proteomes" id="UP000647491"/>
    </source>
</evidence>
<keyword evidence="5 7" id="KW-1133">Transmembrane helix</keyword>
<dbReference type="Pfam" id="PF00528">
    <property type="entry name" value="BPD_transp_1"/>
    <property type="match status" value="1"/>
</dbReference>
<evidence type="ECO:0000256" key="6">
    <source>
        <dbReference type="ARBA" id="ARBA00023136"/>
    </source>
</evidence>
<dbReference type="PANTHER" id="PTHR43386:SF22">
    <property type="entry name" value="OLIGOPEPTIDE TRANSPORT SYSTEM PERMEASE PROTEIN OPPC"/>
    <property type="match status" value="1"/>
</dbReference>
<dbReference type="InterPro" id="IPR025966">
    <property type="entry name" value="OppC_N"/>
</dbReference>
<dbReference type="Proteomes" id="UP000647491">
    <property type="component" value="Unassembled WGS sequence"/>
</dbReference>
<keyword evidence="3" id="KW-1003">Cell membrane</keyword>
<dbReference type="InterPro" id="IPR050366">
    <property type="entry name" value="BP-dependent_transpt_permease"/>
</dbReference>
<proteinExistence type="inferred from homology"/>
<evidence type="ECO:0000259" key="8">
    <source>
        <dbReference type="PROSITE" id="PS50928"/>
    </source>
</evidence>
<protein>
    <submittedName>
        <fullName evidence="9">ABC transporter permease</fullName>
    </submittedName>
</protein>
<evidence type="ECO:0000256" key="2">
    <source>
        <dbReference type="ARBA" id="ARBA00022448"/>
    </source>
</evidence>
<sequence>MEETKVLLDDSMFEKLDDSEKNTEFIAMESKTYLQDAWRCFKKNKLALGGLVFLSIMILLAIFVPMVSPYTYDAQDLDLRNALPSASHLLGTDKLGRDILVRLMFGARISLAVGFVAAFLNLIIGVVYGGISGFVGGKVDMVMMRIIDCIYSIPSMLYVILIMMVFGSNIGSVLLGICVSSWIGMARQVRTQVQTLKQQEFALAAYVIGAGKLRILFKHLIINCMGPIIVSTTLMVPEAIFTESFLAFIGIGISLPQASWGTLASEARSVIQSYPLQIVWPVLAICLTVLSLNFIGDGVGEALDPKNR</sequence>
<keyword evidence="6 7" id="KW-0472">Membrane</keyword>
<dbReference type="SUPFAM" id="SSF161098">
    <property type="entry name" value="MetI-like"/>
    <property type="match status" value="1"/>
</dbReference>
<keyword evidence="10" id="KW-1185">Reference proteome</keyword>
<evidence type="ECO:0000256" key="7">
    <source>
        <dbReference type="RuleBase" id="RU363032"/>
    </source>
</evidence>
<reference evidence="9 10" key="1">
    <citation type="submission" date="2020-08" db="EMBL/GenBank/DDBJ databases">
        <title>Genome public.</title>
        <authorList>
            <person name="Liu C."/>
            <person name="Sun Q."/>
        </authorList>
    </citation>
    <scope>NUCLEOTIDE SEQUENCE [LARGE SCALE GENOMIC DNA]</scope>
    <source>
        <strain evidence="9 10">BX10</strain>
    </source>
</reference>
<evidence type="ECO:0000256" key="5">
    <source>
        <dbReference type="ARBA" id="ARBA00022989"/>
    </source>
</evidence>
<dbReference type="Pfam" id="PF12911">
    <property type="entry name" value="OppC_N"/>
    <property type="match status" value="1"/>
</dbReference>
<dbReference type="EMBL" id="JACRTJ010000013">
    <property type="protein sequence ID" value="MBC8598709.1"/>
    <property type="molecule type" value="Genomic_DNA"/>
</dbReference>
<comment type="caution">
    <text evidence="9">The sequence shown here is derived from an EMBL/GenBank/DDBJ whole genome shotgun (WGS) entry which is preliminary data.</text>
</comment>
<evidence type="ECO:0000256" key="3">
    <source>
        <dbReference type="ARBA" id="ARBA00022475"/>
    </source>
</evidence>
<evidence type="ECO:0000256" key="4">
    <source>
        <dbReference type="ARBA" id="ARBA00022692"/>
    </source>
</evidence>
<dbReference type="RefSeq" id="WP_022273381.1">
    <property type="nucleotide sequence ID" value="NZ_JACRTJ010000013.1"/>
</dbReference>
<feature type="transmembrane region" description="Helical" evidence="7">
    <location>
        <begin position="156"/>
        <end position="183"/>
    </location>
</feature>
<dbReference type="InterPro" id="IPR035906">
    <property type="entry name" value="MetI-like_sf"/>
</dbReference>